<keyword evidence="1" id="KW-1133">Transmembrane helix</keyword>
<keyword evidence="1" id="KW-0812">Transmembrane</keyword>
<dbReference type="EMBL" id="OU963864">
    <property type="protein sequence ID" value="CAH0387196.1"/>
    <property type="molecule type" value="Genomic_DNA"/>
</dbReference>
<keyword evidence="1" id="KW-0472">Membrane</keyword>
<reference evidence="2" key="1">
    <citation type="submission" date="2021-12" db="EMBL/GenBank/DDBJ databases">
        <authorList>
            <person name="King R."/>
        </authorList>
    </citation>
    <scope>NUCLEOTIDE SEQUENCE</scope>
</reference>
<dbReference type="AlphaFoldDB" id="A0A9P0F3C5"/>
<sequence length="405" mass="45677">MTIRPHEKTTALGTPTTIILPFIITVCNITYQSTLLAGLFRTAGTRIEEDPNLKGLKIRSKRGFPLLALGAIAAGNSITTAATVAWSKLKFNDVNGKIEELRDKMGKKTEYLERVIIQNDQKQIQSFTAILRELRHVTGLMTQNMCKLENATRLLFLETQMLMEYDEILNALKYKTLSAKIIPPTQISELIKKTPALHNSLYTQAPFLMYLTAEISFDLEEIKQSDGSILRGIINVPLLIRQEHVSVEVITKKEGEKLRIFKPVYVAQGSKLSVEKCKENPDFYLCSEADMTTIKPKELTTSIHYDNGLVILNDGQEASVTQTALGPKVTIHGPAVCSQDDAHTIIHDNRLVFTHSTLFHVKHKSTELHLAPYDINFKIDENENKKLQEQINWIESQTSLKHTSH</sequence>
<accession>A0A9P0F3C5</accession>
<protein>
    <submittedName>
        <fullName evidence="2">Uncharacterized protein</fullName>
    </submittedName>
</protein>
<name>A0A9P0F3C5_BEMTA</name>
<organism evidence="2 3">
    <name type="scientific">Bemisia tabaci</name>
    <name type="common">Sweetpotato whitefly</name>
    <name type="synonym">Aleurodes tabaci</name>
    <dbReference type="NCBI Taxonomy" id="7038"/>
    <lineage>
        <taxon>Eukaryota</taxon>
        <taxon>Metazoa</taxon>
        <taxon>Ecdysozoa</taxon>
        <taxon>Arthropoda</taxon>
        <taxon>Hexapoda</taxon>
        <taxon>Insecta</taxon>
        <taxon>Pterygota</taxon>
        <taxon>Neoptera</taxon>
        <taxon>Paraneoptera</taxon>
        <taxon>Hemiptera</taxon>
        <taxon>Sternorrhyncha</taxon>
        <taxon>Aleyrodoidea</taxon>
        <taxon>Aleyrodidae</taxon>
        <taxon>Aleyrodinae</taxon>
        <taxon>Bemisia</taxon>
    </lineage>
</organism>
<feature type="transmembrane region" description="Helical" evidence="1">
    <location>
        <begin position="18"/>
        <end position="43"/>
    </location>
</feature>
<keyword evidence="3" id="KW-1185">Reference proteome</keyword>
<evidence type="ECO:0000313" key="2">
    <source>
        <dbReference type="EMBL" id="CAH0387196.1"/>
    </source>
</evidence>
<evidence type="ECO:0000256" key="1">
    <source>
        <dbReference type="SAM" id="Phobius"/>
    </source>
</evidence>
<feature type="transmembrane region" description="Helical" evidence="1">
    <location>
        <begin position="64"/>
        <end position="86"/>
    </location>
</feature>
<proteinExistence type="predicted"/>
<gene>
    <name evidence="2" type="ORF">BEMITA_LOCUS6243</name>
</gene>
<dbReference type="Proteomes" id="UP001152759">
    <property type="component" value="Chromosome 3"/>
</dbReference>
<evidence type="ECO:0000313" key="3">
    <source>
        <dbReference type="Proteomes" id="UP001152759"/>
    </source>
</evidence>